<dbReference type="PANTHER" id="PTHR32063">
    <property type="match status" value="1"/>
</dbReference>
<protein>
    <submittedName>
        <fullName evidence="2">Efflux RND transporter permease subunit</fullName>
    </submittedName>
</protein>
<proteinExistence type="predicted"/>
<feature type="transmembrane region" description="Helical" evidence="1">
    <location>
        <begin position="460"/>
        <end position="483"/>
    </location>
</feature>
<keyword evidence="1" id="KW-0812">Transmembrane</keyword>
<dbReference type="EMBL" id="JADKGY010000008">
    <property type="protein sequence ID" value="MBK9982814.1"/>
    <property type="molecule type" value="Genomic_DNA"/>
</dbReference>
<feature type="transmembrane region" description="Helical" evidence="1">
    <location>
        <begin position="513"/>
        <end position="539"/>
    </location>
</feature>
<dbReference type="Gene3D" id="3.30.70.1430">
    <property type="entry name" value="Multidrug efflux transporter AcrB pore domain"/>
    <property type="match status" value="2"/>
</dbReference>
<dbReference type="Gene3D" id="3.30.2090.10">
    <property type="entry name" value="Multidrug efflux transporter AcrB TolC docking domain, DN and DC subdomains"/>
    <property type="match status" value="2"/>
</dbReference>
<accession>A0A9D7SVA5</accession>
<dbReference type="SUPFAM" id="SSF82693">
    <property type="entry name" value="Multidrug efflux transporter AcrB pore domain, PN1, PN2, PC1 and PC2 subdomains"/>
    <property type="match status" value="2"/>
</dbReference>
<dbReference type="InterPro" id="IPR001036">
    <property type="entry name" value="Acrflvin-R"/>
</dbReference>
<dbReference type="GO" id="GO:0005886">
    <property type="term" value="C:plasma membrane"/>
    <property type="evidence" value="ECO:0007669"/>
    <property type="project" value="TreeGrafter"/>
</dbReference>
<evidence type="ECO:0000313" key="2">
    <source>
        <dbReference type="EMBL" id="MBK9982814.1"/>
    </source>
</evidence>
<feature type="transmembrane region" description="Helical" evidence="1">
    <location>
        <begin position="854"/>
        <end position="876"/>
    </location>
</feature>
<dbReference type="Gene3D" id="3.30.70.1440">
    <property type="entry name" value="Multidrug efflux transporter AcrB pore domain"/>
    <property type="match status" value="1"/>
</dbReference>
<reference evidence="2 3" key="1">
    <citation type="submission" date="2020-10" db="EMBL/GenBank/DDBJ databases">
        <title>Connecting structure to function with the recovery of over 1000 high-quality activated sludge metagenome-assembled genomes encoding full-length rRNA genes using long-read sequencing.</title>
        <authorList>
            <person name="Singleton C.M."/>
            <person name="Petriglieri F."/>
            <person name="Kristensen J.M."/>
            <person name="Kirkegaard R.H."/>
            <person name="Michaelsen T.Y."/>
            <person name="Andersen M.H."/>
            <person name="Karst S.M."/>
            <person name="Dueholm M.S."/>
            <person name="Nielsen P.H."/>
            <person name="Albertsen M."/>
        </authorList>
    </citation>
    <scope>NUCLEOTIDE SEQUENCE [LARGE SCALE GENOMIC DNA]</scope>
    <source>
        <strain evidence="2">Ribe_18-Q3-R11-54_MAXAC.273</strain>
    </source>
</reference>
<dbReference type="SUPFAM" id="SSF82866">
    <property type="entry name" value="Multidrug efflux transporter AcrB transmembrane domain"/>
    <property type="match status" value="2"/>
</dbReference>
<gene>
    <name evidence="2" type="ORF">IPP15_10400</name>
</gene>
<evidence type="ECO:0000256" key="1">
    <source>
        <dbReference type="SAM" id="Phobius"/>
    </source>
</evidence>
<comment type="caution">
    <text evidence="2">The sequence shown here is derived from an EMBL/GenBank/DDBJ whole genome shotgun (WGS) entry which is preliminary data.</text>
</comment>
<dbReference type="InterPro" id="IPR027463">
    <property type="entry name" value="AcrB_DN_DC_subdom"/>
</dbReference>
<evidence type="ECO:0000313" key="3">
    <source>
        <dbReference type="Proteomes" id="UP000808337"/>
    </source>
</evidence>
<feature type="transmembrane region" description="Helical" evidence="1">
    <location>
        <begin position="883"/>
        <end position="903"/>
    </location>
</feature>
<dbReference type="Gene3D" id="1.20.1640.10">
    <property type="entry name" value="Multidrug efflux transporter AcrB transmembrane domain"/>
    <property type="match status" value="2"/>
</dbReference>
<dbReference type="PRINTS" id="PR00702">
    <property type="entry name" value="ACRIFLAVINRP"/>
</dbReference>
<name>A0A9D7SVA5_9BACT</name>
<dbReference type="Gene3D" id="3.30.70.1320">
    <property type="entry name" value="Multidrug efflux transporter AcrB pore domain like"/>
    <property type="match status" value="1"/>
</dbReference>
<feature type="transmembrane region" description="Helical" evidence="1">
    <location>
        <begin position="955"/>
        <end position="973"/>
    </location>
</feature>
<dbReference type="SUPFAM" id="SSF82714">
    <property type="entry name" value="Multidrug efflux transporter AcrB TolC docking domain, DN and DC subdomains"/>
    <property type="match status" value="2"/>
</dbReference>
<sequence>MSLTSFAVKNYQFTIILFVLALALGANALINMPRGEDPPFGAPIFIIQAVYPGTSPVDMEQLVADPLEEVLYNLDNIKKMQTFCGDGLMLIQLEFTYGVNVDNKNNDVVREVNKVRPSLPSGLFSLDVIRAASSDVCILQTALVSSTASSKEQTDKAEELKKQLERIKDIKWVKVQAEPVEEINIALQLDKMARYGIGLNQVINIIQANNVNIPGGSVDLGKKLYNIKTNSELSSMDELRNIIVKTTPQGNTIHLTDIATVRMDKEEDTHIARFNGQPAIWVVTALKDRKNIIQNRVQIQKVLDEFEPTLPDNIKMQTSFDQEKNVRRRLYGLGTDFLIAVSLVLLTLLPLGWRAALIVMISIPLSLAVGLAFFNYAGYTLNQLSIVGMVIALGLLVDDSIVIVENIERFMRMGYNRKDAAIVATKQIVLAVIGCTATLLLAFLPLVFLPEGSGEFIRPLPMAVLLTILASLFVSITIIPFLASMILKKHERPEGNVFMRAFKKYINAPYQRVLKVAFVHPVMALVITGAIFVGSLFLIPKIGFSLFPVSEKPMFNVDIHTPDGTTLKETNRIARLVEQDLLSTPNVLSVSTNVGKGNPRVYYNLFQHDFTPNYAQLFVQTNPEMGVPEIVAMTDSLRVRYGKIPGANVEVKQFQQGPPVPAPIEFRILGNNLDTLTKYGHALESIFKKTHGTLYVGNDLRLPKTDLKVVIDKEKAGVLGVLPAEVAKTVRLGIAGLPNQSIRNADGDEYDILMTVEDKDPDKALDVFKRMYVTSLSGALIPLTQVADIQPAESPGVIRHYNKERYTSVTSFVQTGYNTIAMFDDIEKKLDTLKLPAGYRFVAAGEKETRQESFGGMGSIILITFFGLFGILVLEFRTFKSTLIVLSVIPLGIVGALVILYLSGETLSFVATIGMVALMGIEIKNSILLVDYTNQLRENGMPLKEAVMNGAETRFLPILLTSMTAIGGMIPLVMENSPLISPLALVLIGGLISSTLLSRIVTPLLYMLIPPAVVVTNNN</sequence>
<feature type="transmembrane region" description="Helical" evidence="1">
    <location>
        <begin position="356"/>
        <end position="378"/>
    </location>
</feature>
<feature type="transmembrane region" description="Helical" evidence="1">
    <location>
        <begin position="330"/>
        <end position="349"/>
    </location>
</feature>
<dbReference type="PANTHER" id="PTHR32063:SF24">
    <property type="entry name" value="CATION EFFLUX SYSTEM (ACRB_ACRD_ACRF FAMILY)"/>
    <property type="match status" value="1"/>
</dbReference>
<feature type="transmembrane region" description="Helical" evidence="1">
    <location>
        <begin position="979"/>
        <end position="997"/>
    </location>
</feature>
<feature type="transmembrane region" description="Helical" evidence="1">
    <location>
        <begin position="384"/>
        <end position="407"/>
    </location>
</feature>
<keyword evidence="1" id="KW-0472">Membrane</keyword>
<organism evidence="2 3">
    <name type="scientific">Candidatus Opimibacter skivensis</name>
    <dbReference type="NCBI Taxonomy" id="2982028"/>
    <lineage>
        <taxon>Bacteria</taxon>
        <taxon>Pseudomonadati</taxon>
        <taxon>Bacteroidota</taxon>
        <taxon>Saprospiria</taxon>
        <taxon>Saprospirales</taxon>
        <taxon>Saprospiraceae</taxon>
        <taxon>Candidatus Opimibacter</taxon>
    </lineage>
</organism>
<dbReference type="Proteomes" id="UP000808337">
    <property type="component" value="Unassembled WGS sequence"/>
</dbReference>
<feature type="transmembrane region" description="Helical" evidence="1">
    <location>
        <begin position="909"/>
        <end position="934"/>
    </location>
</feature>
<dbReference type="Pfam" id="PF00873">
    <property type="entry name" value="ACR_tran"/>
    <property type="match status" value="1"/>
</dbReference>
<keyword evidence="1" id="KW-1133">Transmembrane helix</keyword>
<dbReference type="GO" id="GO:0042910">
    <property type="term" value="F:xenobiotic transmembrane transporter activity"/>
    <property type="evidence" value="ECO:0007669"/>
    <property type="project" value="TreeGrafter"/>
</dbReference>
<dbReference type="AlphaFoldDB" id="A0A9D7SVA5"/>
<feature type="transmembrane region" description="Helical" evidence="1">
    <location>
        <begin position="428"/>
        <end position="448"/>
    </location>
</feature>